<keyword evidence="10" id="KW-1185">Reference proteome</keyword>
<feature type="compositionally biased region" description="Low complexity" evidence="6">
    <location>
        <begin position="110"/>
        <end position="119"/>
    </location>
</feature>
<dbReference type="InterPro" id="IPR001660">
    <property type="entry name" value="SAM"/>
</dbReference>
<keyword evidence="2" id="KW-0677">Repeat</keyword>
<dbReference type="Gene3D" id="3.30.160.60">
    <property type="entry name" value="Classic Zinc Finger"/>
    <property type="match status" value="2"/>
</dbReference>
<dbReference type="PANTHER" id="PTHR13555">
    <property type="entry name" value="C2H2 ZINC FINGER CGI-62-RELATED"/>
    <property type="match status" value="1"/>
</dbReference>
<dbReference type="Gene3D" id="1.10.150.50">
    <property type="entry name" value="Transcription Factor, Ets-1"/>
    <property type="match status" value="1"/>
</dbReference>
<comment type="caution">
    <text evidence="9">The sequence shown here is derived from an EMBL/GenBank/DDBJ whole genome shotgun (WGS) entry which is preliminary data.</text>
</comment>
<dbReference type="InterPro" id="IPR013761">
    <property type="entry name" value="SAM/pointed_sf"/>
</dbReference>
<evidence type="ECO:0000256" key="4">
    <source>
        <dbReference type="ARBA" id="ARBA00022833"/>
    </source>
</evidence>
<dbReference type="RefSeq" id="XP_068366979.1">
    <property type="nucleotide sequence ID" value="XM_068514695.1"/>
</dbReference>
<feature type="domain" description="C2HC/C3H-type" evidence="8">
    <location>
        <begin position="209"/>
        <end position="238"/>
    </location>
</feature>
<feature type="compositionally biased region" description="Polar residues" evidence="6">
    <location>
        <begin position="120"/>
        <end position="133"/>
    </location>
</feature>
<dbReference type="PANTHER" id="PTHR13555:SF5">
    <property type="entry name" value="ZINC-FINGER OF A C2HC-TYPE"/>
    <property type="match status" value="1"/>
</dbReference>
<feature type="region of interest" description="Disordered" evidence="6">
    <location>
        <begin position="73"/>
        <end position="211"/>
    </location>
</feature>
<dbReference type="GO" id="GO:0008270">
    <property type="term" value="F:zinc ion binding"/>
    <property type="evidence" value="ECO:0007669"/>
    <property type="project" value="UniProtKB-KW"/>
</dbReference>
<dbReference type="OrthoDB" id="10255185at2759"/>
<proteinExistence type="predicted"/>
<feature type="domain" description="C2HC/C3H-type" evidence="8">
    <location>
        <begin position="320"/>
        <end position="349"/>
    </location>
</feature>
<keyword evidence="4" id="KW-0862">Zinc</keyword>
<protein>
    <submittedName>
        <fullName evidence="9">Uncharacterized protein</fullName>
    </submittedName>
</protein>
<keyword evidence="1" id="KW-0479">Metal-binding</keyword>
<dbReference type="Pfam" id="PF00536">
    <property type="entry name" value="SAM_1"/>
    <property type="match status" value="1"/>
</dbReference>
<dbReference type="Pfam" id="PF13913">
    <property type="entry name" value="zf-C2HC_2"/>
    <property type="match status" value="2"/>
</dbReference>
<organism evidence="9 10">
    <name type="scientific">Tritrichomonas foetus</name>
    <dbReference type="NCBI Taxonomy" id="1144522"/>
    <lineage>
        <taxon>Eukaryota</taxon>
        <taxon>Metamonada</taxon>
        <taxon>Parabasalia</taxon>
        <taxon>Tritrichomonadida</taxon>
        <taxon>Tritrichomonadidae</taxon>
        <taxon>Tritrichomonas</taxon>
    </lineage>
</organism>
<feature type="region of interest" description="Disordered" evidence="6">
    <location>
        <begin position="297"/>
        <end position="318"/>
    </location>
</feature>
<evidence type="ECO:0000256" key="2">
    <source>
        <dbReference type="ARBA" id="ARBA00022737"/>
    </source>
</evidence>
<accession>A0A1J4KRG3</accession>
<evidence type="ECO:0000259" key="7">
    <source>
        <dbReference type="PROSITE" id="PS50105"/>
    </source>
</evidence>
<reference evidence="9" key="1">
    <citation type="submission" date="2016-10" db="EMBL/GenBank/DDBJ databases">
        <authorList>
            <person name="Benchimol M."/>
            <person name="Almeida L.G."/>
            <person name="Vasconcelos A.T."/>
            <person name="Perreira-Neves A."/>
            <person name="Rosa I.A."/>
            <person name="Tasca T."/>
            <person name="Bogo M.R."/>
            <person name="de Souza W."/>
        </authorList>
    </citation>
    <scope>NUCLEOTIDE SEQUENCE [LARGE SCALE GENOMIC DNA]</scope>
    <source>
        <strain evidence="9">K</strain>
    </source>
</reference>
<evidence type="ECO:0000256" key="1">
    <source>
        <dbReference type="ARBA" id="ARBA00022723"/>
    </source>
</evidence>
<evidence type="ECO:0000256" key="6">
    <source>
        <dbReference type="SAM" id="MobiDB-lite"/>
    </source>
</evidence>
<evidence type="ECO:0000256" key="5">
    <source>
        <dbReference type="PROSITE-ProRule" id="PRU01371"/>
    </source>
</evidence>
<dbReference type="SMART" id="SM00454">
    <property type="entry name" value="SAM"/>
    <property type="match status" value="1"/>
</dbReference>
<feature type="domain" description="SAM" evidence="7">
    <location>
        <begin position="6"/>
        <end position="69"/>
    </location>
</feature>
<evidence type="ECO:0000313" key="9">
    <source>
        <dbReference type="EMBL" id="OHT13843.1"/>
    </source>
</evidence>
<evidence type="ECO:0000259" key="8">
    <source>
        <dbReference type="PROSITE" id="PS52027"/>
    </source>
</evidence>
<dbReference type="Proteomes" id="UP000179807">
    <property type="component" value="Unassembled WGS sequence"/>
</dbReference>
<evidence type="ECO:0000256" key="3">
    <source>
        <dbReference type="ARBA" id="ARBA00022771"/>
    </source>
</evidence>
<gene>
    <name evidence="9" type="ORF">TRFO_43228</name>
</gene>
<feature type="compositionally biased region" description="Gly residues" evidence="6">
    <location>
        <begin position="100"/>
        <end position="109"/>
    </location>
</feature>
<dbReference type="InterPro" id="IPR026319">
    <property type="entry name" value="ZC2HC1A/B-like"/>
</dbReference>
<evidence type="ECO:0000313" key="10">
    <source>
        <dbReference type="Proteomes" id="UP000179807"/>
    </source>
</evidence>
<keyword evidence="3 5" id="KW-0863">Zinc-finger</keyword>
<feature type="region of interest" description="Disordered" evidence="6">
    <location>
        <begin position="233"/>
        <end position="279"/>
    </location>
</feature>
<dbReference type="GeneID" id="94849399"/>
<dbReference type="PROSITE" id="PS50105">
    <property type="entry name" value="SAM_DOMAIN"/>
    <property type="match status" value="1"/>
</dbReference>
<dbReference type="InterPro" id="IPR049899">
    <property type="entry name" value="Znf_C2HC_C3H"/>
</dbReference>
<dbReference type="AlphaFoldDB" id="A0A1J4KRG3"/>
<dbReference type="VEuPathDB" id="TrichDB:TRFO_43228"/>
<sequence>MSFLNWPVSTVIDKLKELKLDKYSSAFESNDINGAVLPLLTESHMKDLGINLVGHRLKLLRFIMVLQSGGESLPGKFQSSSQSARKAQPTPAASAPPSVGVGGGSGGSSSGNYGSSYTSKAPSQPASKTTVRKVNNDYENDDYRPPSNPAASRQTAPQPKKPPPKKSYDDDDDDYTPPPPPKKSANNNMKTSLRRNAPPPPPPPDGDDDRVECAYCHRRFASDRIAKHEEVCARMSSKKKKVFDAKKQRLQGTEAAAYAKKGSSYEPQRPKPSKYKQEHQKLVEALRAARKYQAYEKAREEGRAVGPPPELPKYEIEDDDRVPCPYCGRKFGAEAAQRHISVCERMSGGGGGGRMRTSPMKRGGRR</sequence>
<dbReference type="EMBL" id="MLAK01000463">
    <property type="protein sequence ID" value="OHT13843.1"/>
    <property type="molecule type" value="Genomic_DNA"/>
</dbReference>
<dbReference type="CDD" id="cd09487">
    <property type="entry name" value="SAM_superfamily"/>
    <property type="match status" value="1"/>
</dbReference>
<dbReference type="PROSITE" id="PS52027">
    <property type="entry name" value="ZF_C2HC_C3H"/>
    <property type="match status" value="2"/>
</dbReference>
<dbReference type="SUPFAM" id="SSF47769">
    <property type="entry name" value="SAM/Pointed domain"/>
    <property type="match status" value="1"/>
</dbReference>
<name>A0A1J4KRG3_9EUKA</name>
<feature type="region of interest" description="Disordered" evidence="6">
    <location>
        <begin position="344"/>
        <end position="366"/>
    </location>
</feature>